<reference evidence="2 3" key="1">
    <citation type="journal article" date="2015" name="Plant Cell">
        <title>Oil accumulation by the oleaginous diatom Fistulifera solaris as revealed by the genome and transcriptome.</title>
        <authorList>
            <person name="Tanaka T."/>
            <person name="Maeda Y."/>
            <person name="Veluchamy A."/>
            <person name="Tanaka M."/>
            <person name="Abida H."/>
            <person name="Marechal E."/>
            <person name="Bowler C."/>
            <person name="Muto M."/>
            <person name="Sunaga Y."/>
            <person name="Tanaka M."/>
            <person name="Yoshino T."/>
            <person name="Taniguchi T."/>
            <person name="Fukuda Y."/>
            <person name="Nemoto M."/>
            <person name="Matsumoto M."/>
            <person name="Wong P.S."/>
            <person name="Aburatani S."/>
            <person name="Fujibuchi W."/>
        </authorList>
    </citation>
    <scope>NUCLEOTIDE SEQUENCE [LARGE SCALE GENOMIC DNA]</scope>
    <source>
        <strain evidence="2 3">JPCC DA0580</strain>
    </source>
</reference>
<evidence type="ECO:0000313" key="2">
    <source>
        <dbReference type="EMBL" id="GAX28644.1"/>
    </source>
</evidence>
<dbReference type="EMBL" id="BDSP01000277">
    <property type="protein sequence ID" value="GAX28644.1"/>
    <property type="molecule type" value="Genomic_DNA"/>
</dbReference>
<sequence length="306" mass="33383">MKGFTQKLSPQKKTFSSEMTPRRTRVNSDASAPETPVTASMTSQTMSTPSTRGGLLRTFSFSDKGNTIIAELNQTLKQGLLSDLEDDDDCIDDASVANSEALASLMDGLRSTSMSSRSLDVSSAHSVSDLSSRLGAASMAHSANEKPLLYRSHSDSDFDSDSFESDIDSMEQIMKALKSRSGEVLQAPTESLLQTTKTTTSVEKKSTFEDETNLFEQSRRSVGNQEATLVDAMLERQVGAGYISGKESFRLQDGPNPLQPRETKKLSINKSTPPHAGFLIQPYASPLRRLPRITLPFAPIDCRLIS</sequence>
<dbReference type="Proteomes" id="UP000198406">
    <property type="component" value="Unassembled WGS sequence"/>
</dbReference>
<feature type="region of interest" description="Disordered" evidence="1">
    <location>
        <begin position="1"/>
        <end position="53"/>
    </location>
</feature>
<evidence type="ECO:0000313" key="3">
    <source>
        <dbReference type="Proteomes" id="UP000198406"/>
    </source>
</evidence>
<dbReference type="InParanoid" id="A0A1Z5KQP5"/>
<organism evidence="2 3">
    <name type="scientific">Fistulifera solaris</name>
    <name type="common">Oleaginous diatom</name>
    <dbReference type="NCBI Taxonomy" id="1519565"/>
    <lineage>
        <taxon>Eukaryota</taxon>
        <taxon>Sar</taxon>
        <taxon>Stramenopiles</taxon>
        <taxon>Ochrophyta</taxon>
        <taxon>Bacillariophyta</taxon>
        <taxon>Bacillariophyceae</taxon>
        <taxon>Bacillariophycidae</taxon>
        <taxon>Naviculales</taxon>
        <taxon>Naviculaceae</taxon>
        <taxon>Fistulifera</taxon>
    </lineage>
</organism>
<feature type="compositionally biased region" description="Low complexity" evidence="1">
    <location>
        <begin position="38"/>
        <end position="51"/>
    </location>
</feature>
<dbReference type="AlphaFoldDB" id="A0A1Z5KQP5"/>
<name>A0A1Z5KQP5_FISSO</name>
<comment type="caution">
    <text evidence="2">The sequence shown here is derived from an EMBL/GenBank/DDBJ whole genome shotgun (WGS) entry which is preliminary data.</text>
</comment>
<protein>
    <submittedName>
        <fullName evidence="2">Uncharacterized protein</fullName>
    </submittedName>
</protein>
<evidence type="ECO:0000256" key="1">
    <source>
        <dbReference type="SAM" id="MobiDB-lite"/>
    </source>
</evidence>
<gene>
    <name evidence="2" type="ORF">FisN_1Hh565</name>
</gene>
<feature type="compositionally biased region" description="Polar residues" evidence="1">
    <location>
        <begin position="1"/>
        <end position="19"/>
    </location>
</feature>
<keyword evidence="3" id="KW-1185">Reference proteome</keyword>
<accession>A0A1Z5KQP5</accession>
<feature type="region of interest" description="Disordered" evidence="1">
    <location>
        <begin position="250"/>
        <end position="271"/>
    </location>
</feature>
<proteinExistence type="predicted"/>